<keyword evidence="1" id="KW-1133">Transmembrane helix</keyword>
<feature type="transmembrane region" description="Helical" evidence="1">
    <location>
        <begin position="166"/>
        <end position="185"/>
    </location>
</feature>
<organism evidence="4 5">
    <name type="scientific">Paracoccidioides lutzii (strain ATCC MYA-826 / Pb01)</name>
    <name type="common">Paracoccidioides brasiliensis</name>
    <dbReference type="NCBI Taxonomy" id="502779"/>
    <lineage>
        <taxon>Eukaryota</taxon>
        <taxon>Fungi</taxon>
        <taxon>Dikarya</taxon>
        <taxon>Ascomycota</taxon>
        <taxon>Pezizomycotina</taxon>
        <taxon>Eurotiomycetes</taxon>
        <taxon>Eurotiomycetidae</taxon>
        <taxon>Onygenales</taxon>
        <taxon>Ajellomycetaceae</taxon>
        <taxon>Paracoccidioides</taxon>
    </lineage>
</organism>
<proteinExistence type="predicted"/>
<dbReference type="OrthoDB" id="2150324at2759"/>
<feature type="transmembrane region" description="Helical" evidence="1">
    <location>
        <begin position="122"/>
        <end position="139"/>
    </location>
</feature>
<evidence type="ECO:0000259" key="3">
    <source>
        <dbReference type="Pfam" id="PF14703"/>
    </source>
</evidence>
<evidence type="ECO:0000313" key="4">
    <source>
        <dbReference type="EMBL" id="EEH39805.2"/>
    </source>
</evidence>
<dbReference type="PANTHER" id="PTHR13018">
    <property type="entry name" value="PROBABLE MEMBRANE PROTEIN DUF221-RELATED"/>
    <property type="match status" value="1"/>
</dbReference>
<dbReference type="OMA" id="SIHIEHF"/>
<accession>C1GTZ9</accession>
<dbReference type="Pfam" id="PF14703">
    <property type="entry name" value="PHM7_cyt"/>
    <property type="match status" value="1"/>
</dbReference>
<evidence type="ECO:0008006" key="6">
    <source>
        <dbReference type="Google" id="ProtNLM"/>
    </source>
</evidence>
<keyword evidence="1" id="KW-0472">Membrane</keyword>
<dbReference type="InterPro" id="IPR045122">
    <property type="entry name" value="Csc1-like"/>
</dbReference>
<gene>
    <name evidence="4" type="ORF">PAAG_01994</name>
</gene>
<protein>
    <recommendedName>
        <fullName evidence="6">CSC1/OSCA1-like N-terminal transmembrane domain-containing protein</fullName>
    </recommendedName>
</protein>
<sequence length="405" mass="46033">MEGAILLARQNGGSSPADQFLSLIQNPFSSAFQLNAFWASFGTSIGLTLLLAAIFSLFRPRNSLVYAPKLKHADRKHAPPPLGKGLLAWLTPVLKTTESQLVDCIGLDATVFLRFTRMCRNMFLVTSIIGCFIMIPVNVSQSNTSRVPGLNTFVTMTPQFISTRAIWSHVVCAWVFDIIVAYFLWRNYKAISALRRHYFQSSEYQKSLHARTILVRHIPPDYRTDEGLLRLTDEINVTPSVPRTSTGRNMKHLPKLIAEHEKTVRQLEAVLAKYFKDPDRLPSRRPTCRPSRKYQEEHGSNKVDAIDYLTDRIRDLEVEIKHVRGSIDTLNAMPYGFASWESIENAHAVAYAARNKHPHGTTITLAPRPNDIIWDNLSLTHKSLKWETLHQLHLVDRADRVVDRA</sequence>
<dbReference type="EMBL" id="KN293995">
    <property type="protein sequence ID" value="EEH39805.2"/>
    <property type="molecule type" value="Genomic_DNA"/>
</dbReference>
<feature type="transmembrane region" description="Helical" evidence="1">
    <location>
        <begin position="36"/>
        <end position="58"/>
    </location>
</feature>
<dbReference type="Pfam" id="PF13967">
    <property type="entry name" value="RSN1_TM"/>
    <property type="match status" value="1"/>
</dbReference>
<dbReference type="PANTHER" id="PTHR13018:SF149">
    <property type="entry name" value="DOMAIN PROTEIN, PUTATIVE (AFU_ORTHOLOGUE AFUA_3G11660)-RELATED"/>
    <property type="match status" value="1"/>
</dbReference>
<dbReference type="KEGG" id="pbl:PAAG_01994"/>
<dbReference type="GO" id="GO:0005886">
    <property type="term" value="C:plasma membrane"/>
    <property type="evidence" value="ECO:0007669"/>
    <property type="project" value="TreeGrafter"/>
</dbReference>
<dbReference type="InterPro" id="IPR032880">
    <property type="entry name" value="CSC1/OSCA1-like_N"/>
</dbReference>
<dbReference type="VEuPathDB" id="FungiDB:PAAG_01994"/>
<evidence type="ECO:0000259" key="2">
    <source>
        <dbReference type="Pfam" id="PF13967"/>
    </source>
</evidence>
<keyword evidence="1" id="KW-0812">Transmembrane</keyword>
<dbReference type="InterPro" id="IPR027815">
    <property type="entry name" value="CSC1/OSCA1-like_cyt"/>
</dbReference>
<feature type="domain" description="CSC1/OSCA1-like cytosolic" evidence="3">
    <location>
        <begin position="210"/>
        <end position="376"/>
    </location>
</feature>
<evidence type="ECO:0000313" key="5">
    <source>
        <dbReference type="Proteomes" id="UP000002059"/>
    </source>
</evidence>
<dbReference type="AlphaFoldDB" id="C1GTZ9"/>
<dbReference type="RefSeq" id="XP_015701515.1">
    <property type="nucleotide sequence ID" value="XM_015844511.1"/>
</dbReference>
<dbReference type="GO" id="GO:0005227">
    <property type="term" value="F:calcium-activated cation channel activity"/>
    <property type="evidence" value="ECO:0007669"/>
    <property type="project" value="InterPro"/>
</dbReference>
<keyword evidence="5" id="KW-1185">Reference proteome</keyword>
<name>C1GTZ9_PARBA</name>
<evidence type="ECO:0000256" key="1">
    <source>
        <dbReference type="SAM" id="Phobius"/>
    </source>
</evidence>
<feature type="domain" description="CSC1/OSCA1-like N-terminal transmembrane" evidence="2">
    <location>
        <begin position="36"/>
        <end position="187"/>
    </location>
</feature>
<reference evidence="4 5" key="1">
    <citation type="journal article" date="2011" name="PLoS Genet.">
        <title>Comparative genomic analysis of human fungal pathogens causing paracoccidioidomycosis.</title>
        <authorList>
            <person name="Desjardins C.A."/>
            <person name="Champion M.D."/>
            <person name="Holder J.W."/>
            <person name="Muszewska A."/>
            <person name="Goldberg J."/>
            <person name="Bailao A.M."/>
            <person name="Brigido M.M."/>
            <person name="Ferreira M.E."/>
            <person name="Garcia A.M."/>
            <person name="Grynberg M."/>
            <person name="Gujja S."/>
            <person name="Heiman D.I."/>
            <person name="Henn M.R."/>
            <person name="Kodira C.D."/>
            <person name="Leon-Narvaez H."/>
            <person name="Longo L.V."/>
            <person name="Ma L.J."/>
            <person name="Malavazi I."/>
            <person name="Matsuo A.L."/>
            <person name="Morais F.V."/>
            <person name="Pereira M."/>
            <person name="Rodriguez-Brito S."/>
            <person name="Sakthikumar S."/>
            <person name="Salem-Izacc S.M."/>
            <person name="Sykes S.M."/>
            <person name="Teixeira M.M."/>
            <person name="Vallejo M.C."/>
            <person name="Walter M.E."/>
            <person name="Yandava C."/>
            <person name="Young S."/>
            <person name="Zeng Q."/>
            <person name="Zucker J."/>
            <person name="Felipe M.S."/>
            <person name="Goldman G.H."/>
            <person name="Haas B.J."/>
            <person name="McEwen J.G."/>
            <person name="Nino-Vega G."/>
            <person name="Puccia R."/>
            <person name="San-Blas G."/>
            <person name="Soares C.M."/>
            <person name="Birren B.W."/>
            <person name="Cuomo C.A."/>
        </authorList>
    </citation>
    <scope>NUCLEOTIDE SEQUENCE [LARGE SCALE GENOMIC DNA]</scope>
    <source>
        <strain evidence="5">ATCC MYA-826 / Pb01</strain>
    </source>
</reference>
<dbReference type="HOGENOM" id="CLU_056781_0_0_1"/>
<dbReference type="GeneID" id="9099249"/>
<dbReference type="Proteomes" id="UP000002059">
    <property type="component" value="Partially assembled WGS sequence"/>
</dbReference>